<feature type="domain" description="N-acetyltransferase" evidence="12">
    <location>
        <begin position="322"/>
        <end position="471"/>
    </location>
</feature>
<evidence type="ECO:0000256" key="11">
    <source>
        <dbReference type="SAM" id="MobiDB-lite"/>
    </source>
</evidence>
<dbReference type="SUPFAM" id="SSF140984">
    <property type="entry name" value="PTPA-like"/>
    <property type="match status" value="1"/>
</dbReference>
<evidence type="ECO:0000256" key="1">
    <source>
        <dbReference type="ARBA" id="ARBA00000971"/>
    </source>
</evidence>
<feature type="region of interest" description="Disordered" evidence="11">
    <location>
        <begin position="1"/>
        <end position="27"/>
    </location>
</feature>
<dbReference type="FunFam" id="3.40.630.30:FF:000006">
    <property type="entry name" value="Putative n-alpha-acetyltransferase 50"/>
    <property type="match status" value="1"/>
</dbReference>
<dbReference type="PROSITE" id="PS51186">
    <property type="entry name" value="GNAT"/>
    <property type="match status" value="1"/>
</dbReference>
<comment type="function">
    <text evidence="10">PPIases accelerate the folding of proteins. It catalyzes the cis-trans isomerization of proline imidic peptide bonds in oligopeptides.</text>
</comment>
<dbReference type="WBParaSite" id="MBELARI_LOCUS20096">
    <property type="protein sequence ID" value="MBELARI_LOCUS20096"/>
    <property type="gene ID" value="MBELARI_LOCUS20096"/>
</dbReference>
<feature type="compositionally biased region" description="Basic and acidic residues" evidence="11">
    <location>
        <begin position="1"/>
        <end position="11"/>
    </location>
</feature>
<evidence type="ECO:0000256" key="5">
    <source>
        <dbReference type="ARBA" id="ARBA00022490"/>
    </source>
</evidence>
<dbReference type="InterPro" id="IPR016181">
    <property type="entry name" value="Acyl_CoA_acyltransferase"/>
</dbReference>
<evidence type="ECO:0000256" key="2">
    <source>
        <dbReference type="ARBA" id="ARBA00004496"/>
    </source>
</evidence>
<evidence type="ECO:0000256" key="7">
    <source>
        <dbReference type="ARBA" id="ARBA00023235"/>
    </source>
</evidence>
<dbReference type="Proteomes" id="UP000887575">
    <property type="component" value="Unassembled WGS sequence"/>
</dbReference>
<comment type="similarity">
    <text evidence="3 10">Belongs to the PTPA-type PPIase family.</text>
</comment>
<dbReference type="Pfam" id="PF03095">
    <property type="entry name" value="PTPA"/>
    <property type="match status" value="1"/>
</dbReference>
<dbReference type="InterPro" id="IPR037218">
    <property type="entry name" value="PTPA_sf"/>
</dbReference>
<dbReference type="GO" id="GO:0005634">
    <property type="term" value="C:nucleus"/>
    <property type="evidence" value="ECO:0007669"/>
    <property type="project" value="TreeGrafter"/>
</dbReference>
<evidence type="ECO:0000256" key="4">
    <source>
        <dbReference type="ARBA" id="ARBA00013194"/>
    </source>
</evidence>
<dbReference type="CDD" id="cd04301">
    <property type="entry name" value="NAT_SF"/>
    <property type="match status" value="1"/>
</dbReference>
<comment type="subcellular location">
    <subcellularLocation>
        <location evidence="2 10">Cytoplasm</location>
    </subcellularLocation>
</comment>
<reference evidence="14" key="1">
    <citation type="submission" date="2024-02" db="UniProtKB">
        <authorList>
            <consortium name="WormBaseParasite"/>
        </authorList>
    </citation>
    <scope>IDENTIFICATION</scope>
</reference>
<evidence type="ECO:0000256" key="8">
    <source>
        <dbReference type="ARBA" id="ARBA00044786"/>
    </source>
</evidence>
<dbReference type="InterPro" id="IPR000182">
    <property type="entry name" value="GNAT_dom"/>
</dbReference>
<evidence type="ECO:0000256" key="10">
    <source>
        <dbReference type="RuleBase" id="RU361210"/>
    </source>
</evidence>
<dbReference type="InterPro" id="IPR004327">
    <property type="entry name" value="Phstyr_phstse_ac"/>
</dbReference>
<dbReference type="EC" id="5.2.1.8" evidence="4 10"/>
<keyword evidence="13" id="KW-1185">Reference proteome</keyword>
<dbReference type="GO" id="GO:0007052">
    <property type="term" value="P:mitotic spindle organization"/>
    <property type="evidence" value="ECO:0007669"/>
    <property type="project" value="TreeGrafter"/>
</dbReference>
<dbReference type="GO" id="GO:0008160">
    <property type="term" value="F:protein tyrosine phosphatase activator activity"/>
    <property type="evidence" value="ECO:0007669"/>
    <property type="project" value="TreeGrafter"/>
</dbReference>
<comment type="catalytic activity">
    <reaction evidence="1 10">
        <text>[protein]-peptidylproline (omega=180) = [protein]-peptidylproline (omega=0)</text>
        <dbReference type="Rhea" id="RHEA:16237"/>
        <dbReference type="Rhea" id="RHEA-COMP:10747"/>
        <dbReference type="Rhea" id="RHEA-COMP:10748"/>
        <dbReference type="ChEBI" id="CHEBI:83833"/>
        <dbReference type="ChEBI" id="CHEBI:83834"/>
        <dbReference type="EC" id="5.2.1.8"/>
    </reaction>
</comment>
<dbReference type="GO" id="GO:0000159">
    <property type="term" value="C:protein phosphatase type 2A complex"/>
    <property type="evidence" value="ECO:0007669"/>
    <property type="project" value="TreeGrafter"/>
</dbReference>
<dbReference type="CDD" id="cd04087">
    <property type="entry name" value="PTPA"/>
    <property type="match status" value="1"/>
</dbReference>
<evidence type="ECO:0000256" key="9">
    <source>
        <dbReference type="ARBA" id="ARBA00044820"/>
    </source>
</evidence>
<organism evidence="13 14">
    <name type="scientific">Mesorhabditis belari</name>
    <dbReference type="NCBI Taxonomy" id="2138241"/>
    <lineage>
        <taxon>Eukaryota</taxon>
        <taxon>Metazoa</taxon>
        <taxon>Ecdysozoa</taxon>
        <taxon>Nematoda</taxon>
        <taxon>Chromadorea</taxon>
        <taxon>Rhabditida</taxon>
        <taxon>Rhabditina</taxon>
        <taxon>Rhabditomorpha</taxon>
        <taxon>Rhabditoidea</taxon>
        <taxon>Rhabditidae</taxon>
        <taxon>Mesorhabditinae</taxon>
        <taxon>Mesorhabditis</taxon>
    </lineage>
</organism>
<keyword evidence="6 10" id="KW-0697">Rotamase</keyword>
<protein>
    <recommendedName>
        <fullName evidence="8 10">Serine/threonine-protein phosphatase 2A activator</fullName>
        <ecNumber evidence="4 10">5.2.1.8</ecNumber>
    </recommendedName>
    <alternativeName>
        <fullName evidence="9 10">Phosphotyrosyl phosphatase activator</fullName>
    </alternativeName>
</protein>
<accession>A0AAF3F0R6</accession>
<evidence type="ECO:0000313" key="13">
    <source>
        <dbReference type="Proteomes" id="UP000887575"/>
    </source>
</evidence>
<evidence type="ECO:0000256" key="6">
    <source>
        <dbReference type="ARBA" id="ARBA00023110"/>
    </source>
</evidence>
<dbReference type="SUPFAM" id="SSF55729">
    <property type="entry name" value="Acyl-CoA N-acyltransferases (Nat)"/>
    <property type="match status" value="1"/>
</dbReference>
<dbReference type="GO" id="GO:0016747">
    <property type="term" value="F:acyltransferase activity, transferring groups other than amino-acyl groups"/>
    <property type="evidence" value="ECO:0007669"/>
    <property type="project" value="InterPro"/>
</dbReference>
<evidence type="ECO:0000259" key="12">
    <source>
        <dbReference type="PROSITE" id="PS51186"/>
    </source>
</evidence>
<keyword evidence="7 10" id="KW-0413">Isomerase</keyword>
<dbReference type="PANTHER" id="PTHR10012">
    <property type="entry name" value="SERINE/THREONINE-PROTEIN PHOSPHATASE 2A REGULATORY SUBUNIT B"/>
    <property type="match status" value="1"/>
</dbReference>
<feature type="compositionally biased region" description="Polar residues" evidence="11">
    <location>
        <begin position="15"/>
        <end position="25"/>
    </location>
</feature>
<dbReference type="GO" id="GO:0003755">
    <property type="term" value="F:peptidyl-prolyl cis-trans isomerase activity"/>
    <property type="evidence" value="ECO:0007669"/>
    <property type="project" value="UniProtKB-KW"/>
</dbReference>
<sequence>MESSEVEKNGKGDAQPTQQHSSSAPATKMIRSPIDLVKWKRSKAFHDYMDFLRRINESIVGVSTSQWIPQSPGVQKVLQILEEVKSWTTKHPPEEEMMQRYGNKAFRKWYDELQQNAKRLLKEVTEDLDAESPEEILYPYLLDSFGNQTRIDYGSGHEAAFLILLLCLEKIGLFTKEDSAAIGIVLFGEYLRVCRHLQRTYKMEPAGSHGVHSLDDYQFVPFLWGSSQLRNTDFSPDSYPIPERAQENEKKSLFLEAIVYINETKTGPFHEHSNQLWNISGVPSWDKVNSGLLKMVMEALVAEEFDDLDLNLSHEIIGRSDMELGDVTQHNVQQLKKLNQAVFPVVYNDKFYREIINAGELAKYAYFNDIVVGAVCCRYDTFEGGKGLYIMTLGTLAPYRNLGIGRMLLEHVFDLCKNDHAITNVFLHVQVNNETALDFYKKNGFEIRDVVEKYYKRIDPDSAYLVVKKIER</sequence>
<name>A0AAF3F0R6_9BILA</name>
<dbReference type="Pfam" id="PF00583">
    <property type="entry name" value="Acetyltransf_1"/>
    <property type="match status" value="1"/>
</dbReference>
<evidence type="ECO:0000313" key="14">
    <source>
        <dbReference type="WBParaSite" id="MBELARI_LOCUS20096"/>
    </source>
</evidence>
<dbReference type="PANTHER" id="PTHR10012:SF0">
    <property type="entry name" value="SERINE_THREONINE-PROTEIN PHOSPHATASE 2A ACTIVATOR"/>
    <property type="match status" value="1"/>
</dbReference>
<dbReference type="Gene3D" id="3.40.630.30">
    <property type="match status" value="1"/>
</dbReference>
<evidence type="ECO:0000256" key="3">
    <source>
        <dbReference type="ARBA" id="ARBA00011019"/>
    </source>
</evidence>
<dbReference type="AlphaFoldDB" id="A0AAF3F0R6"/>
<dbReference type="GO" id="GO:0005737">
    <property type="term" value="C:cytoplasm"/>
    <property type="evidence" value="ECO:0007669"/>
    <property type="project" value="UniProtKB-SubCell"/>
</dbReference>
<proteinExistence type="inferred from homology"/>
<keyword evidence="5 10" id="KW-0963">Cytoplasm</keyword>
<dbReference type="Gene3D" id="1.20.120.1150">
    <property type="match status" value="1"/>
</dbReference>
<dbReference type="InterPro" id="IPR043170">
    <property type="entry name" value="PTPA_C_lid"/>
</dbReference>